<dbReference type="EMBL" id="FR824194">
    <property type="protein sequence ID" value="CCA22279.1"/>
    <property type="molecule type" value="Genomic_DNA"/>
</dbReference>
<organism evidence="3">
    <name type="scientific">Albugo laibachii Nc14</name>
    <dbReference type="NCBI Taxonomy" id="890382"/>
    <lineage>
        <taxon>Eukaryota</taxon>
        <taxon>Sar</taxon>
        <taxon>Stramenopiles</taxon>
        <taxon>Oomycota</taxon>
        <taxon>Peronosporomycetes</taxon>
        <taxon>Albuginales</taxon>
        <taxon>Albuginaceae</taxon>
        <taxon>Albugo</taxon>
    </lineage>
</organism>
<evidence type="ECO:0000256" key="2">
    <source>
        <dbReference type="SAM" id="MobiDB-lite"/>
    </source>
</evidence>
<feature type="coiled-coil region" evidence="1">
    <location>
        <begin position="222"/>
        <end position="299"/>
    </location>
</feature>
<dbReference type="AlphaFoldDB" id="F0WLV3"/>
<evidence type="ECO:0000256" key="1">
    <source>
        <dbReference type="SAM" id="Coils"/>
    </source>
</evidence>
<reference evidence="3" key="1">
    <citation type="journal article" date="2011" name="PLoS Biol.">
        <title>Gene gain and loss during evolution of obligate parasitism in the white rust pathogen of Arabidopsis thaliana.</title>
        <authorList>
            <person name="Kemen E."/>
            <person name="Gardiner A."/>
            <person name="Schultz-Larsen T."/>
            <person name="Kemen A.C."/>
            <person name="Balmuth A.L."/>
            <person name="Robert-Seilaniantz A."/>
            <person name="Bailey K."/>
            <person name="Holub E."/>
            <person name="Studholme D.J."/>
            <person name="Maclean D."/>
            <person name="Jones J.D."/>
        </authorList>
    </citation>
    <scope>NUCLEOTIDE SEQUENCE</scope>
</reference>
<feature type="coiled-coil region" evidence="1">
    <location>
        <begin position="561"/>
        <end position="621"/>
    </location>
</feature>
<name>F0WLV3_9STRA</name>
<protein>
    <submittedName>
        <fullName evidence="3">Myosinlike protein putative</fullName>
    </submittedName>
</protein>
<keyword evidence="1" id="KW-0175">Coiled coil</keyword>
<gene>
    <name evidence="3" type="primary">AlNc14C149G7466</name>
    <name evidence="3" type="ORF">ALNC14_084220</name>
</gene>
<feature type="coiled-coil region" evidence="1">
    <location>
        <begin position="64"/>
        <end position="152"/>
    </location>
</feature>
<evidence type="ECO:0000313" key="3">
    <source>
        <dbReference type="EMBL" id="CCA22279.1"/>
    </source>
</evidence>
<dbReference type="HOGENOM" id="CLU_266739_0_0_1"/>
<feature type="region of interest" description="Disordered" evidence="2">
    <location>
        <begin position="1"/>
        <end position="37"/>
    </location>
</feature>
<feature type="coiled-coil region" evidence="1">
    <location>
        <begin position="839"/>
        <end position="982"/>
    </location>
</feature>
<sequence>MWATFFGGDEVSEPFSAENPAQDIVKEEQSTDGMEESPMSMLLKRMNQLLVQVGELEFEKKSVAEKAEKDIKIAKEEITRLKDEIDDLNAQNEELMYQCEASSDPVLLEQMQDLTDMRDALVSIRNQLENELDKKQEEISTMQSAYKQAEMMRSERSNILFEDIRSMVASEETMISELCGHLQLDYSVSKWTASHISSKIRELVDRKSSISPEKEMAYSAKLNEWENECERQRNFISELQHNFATQSVQTDAELVSMRTRNAELEEEIYALRQAHTSVRDELKLRENELISENERLNQQLMSFTGNVAAILGTTKGNQITSSVPDNSTSEWLENVVHMLKKQLITKEEELCSHLTISAGTMKENAQLQEKIQLLQSALLNEREFSEGANELEMRVSEVLDVFVRHTENVDAELEDWESIKTGVLNVPSDGIRMHLSQSIANYRKLQTENRRLTDVIETLKKKIQTDHEHIAQMQAVYADKNEVILLLEESRKKITELQESQTERIHEMVKIEEALAISRARNAELEQTMSTLEFEFDAFRSISTNQIQELSDAKIECAIALKNREEEIGKLESSLDELGCQLEVVSSSFESKKHAVLEGSQKQLREELEAMQRCLETEKSRNLVLAAEFDTEEASLLQQVSSLEVTLNEKEGLNSTLLERLCELEKALKEMETELLENKTARDLERTVSLNQIHLLESEVARKEQAYQSLQASAIRSDEYDALEASCRQMEAELQQSKISLEAEKERNLALANALEDERASVSKRISFLEATLSNKDLKLQDLRVSLETMAEVERSFTDAQQQNIHHKSQIAKLTTNLNHSLEEKSSLISEKRAFMEHIRLAEEQIGNEQAVHVNLKQQLKAVQADAISMLEKLEGARSQIDSLTQQKNALETSTSQLQEVNEKYQSELHELGREMQAFRQQARAEIQRLTSHNTKLEDEIGRFARGHLELDSCISDMQLKYEHLKAERDVLAARSKALEEQLALYTDISSENASSQPLLAPDLWELLSKGMEQLKADLEVASKHAASIDDSNVMVSEESVNA</sequence>
<accession>F0WLV3</accession>
<reference evidence="3" key="2">
    <citation type="submission" date="2011-02" db="EMBL/GenBank/DDBJ databases">
        <authorList>
            <person name="MacLean D."/>
        </authorList>
    </citation>
    <scope>NUCLEOTIDE SEQUENCE</scope>
</reference>
<proteinExistence type="predicted"/>
<feature type="coiled-coil region" evidence="1">
    <location>
        <begin position="664"/>
        <end position="772"/>
    </location>
</feature>